<feature type="domain" description="Nephrocystin 3-like N-terminal" evidence="2">
    <location>
        <begin position="42"/>
        <end position="213"/>
    </location>
</feature>
<dbReference type="GeneID" id="64625193"/>
<keyword evidence="4" id="KW-1185">Reference proteome</keyword>
<organism evidence="3 4">
    <name type="scientific">Suillus subaureus</name>
    <dbReference type="NCBI Taxonomy" id="48587"/>
    <lineage>
        <taxon>Eukaryota</taxon>
        <taxon>Fungi</taxon>
        <taxon>Dikarya</taxon>
        <taxon>Basidiomycota</taxon>
        <taxon>Agaricomycotina</taxon>
        <taxon>Agaricomycetes</taxon>
        <taxon>Agaricomycetidae</taxon>
        <taxon>Boletales</taxon>
        <taxon>Suillineae</taxon>
        <taxon>Suillaceae</taxon>
        <taxon>Suillus</taxon>
    </lineage>
</organism>
<evidence type="ECO:0000256" key="1">
    <source>
        <dbReference type="ARBA" id="ARBA00022737"/>
    </source>
</evidence>
<keyword evidence="1" id="KW-0677">Repeat</keyword>
<proteinExistence type="predicted"/>
<evidence type="ECO:0000259" key="2">
    <source>
        <dbReference type="Pfam" id="PF24883"/>
    </source>
</evidence>
<feature type="non-terminal residue" evidence="3">
    <location>
        <position position="310"/>
    </location>
</feature>
<dbReference type="PANTHER" id="PTHR10039:SF14">
    <property type="entry name" value="NACHT DOMAIN-CONTAINING PROTEIN"/>
    <property type="match status" value="1"/>
</dbReference>
<dbReference type="InterPro" id="IPR056884">
    <property type="entry name" value="NPHP3-like_N"/>
</dbReference>
<dbReference type="InterPro" id="IPR027417">
    <property type="entry name" value="P-loop_NTPase"/>
</dbReference>
<evidence type="ECO:0000313" key="3">
    <source>
        <dbReference type="EMBL" id="KAG1813951.1"/>
    </source>
</evidence>
<dbReference type="AlphaFoldDB" id="A0A9P7E8P4"/>
<protein>
    <recommendedName>
        <fullName evidence="2">Nephrocystin 3-like N-terminal domain-containing protein</fullName>
    </recommendedName>
</protein>
<gene>
    <name evidence="3" type="ORF">BJ212DRAFT_1274753</name>
</gene>
<comment type="caution">
    <text evidence="3">The sequence shown here is derived from an EMBL/GenBank/DDBJ whole genome shotgun (WGS) entry which is preliminary data.</text>
</comment>
<sequence>WVKLSEVAVKGAQYNSYEHQPHPKCLQGTCFVTTWVDLLKYIHRFLDDTEKNQLVWLHGMAGIGKSAIVFTVAERMRGLKVTEEMNVKKWLAGMFFFSRKHMKRCTAGYFFAMLVYQLANNFPSIWKDVNRAIHDNPALLDPDMPLCDQMEALFLQPLQKLQLRLRGCLPLSFVVDVLDECTSELELTNLILSLAQALHEPDLPVIHILLMSRSETHISKVFQSEEVCLLVCEIPVRTSGEGGIILLDGADVDNDIHTFLWHSFKELEGHHPDFPQPSEADLTKLVSQAGRHFIMAFMMMKTGIPTISCN</sequence>
<dbReference type="EMBL" id="JABBWG010000022">
    <property type="protein sequence ID" value="KAG1813951.1"/>
    <property type="molecule type" value="Genomic_DNA"/>
</dbReference>
<dbReference type="Gene3D" id="3.40.50.300">
    <property type="entry name" value="P-loop containing nucleotide triphosphate hydrolases"/>
    <property type="match status" value="1"/>
</dbReference>
<accession>A0A9P7E8P4</accession>
<dbReference type="Pfam" id="PF24883">
    <property type="entry name" value="NPHP3_N"/>
    <property type="match status" value="1"/>
</dbReference>
<reference evidence="3" key="1">
    <citation type="journal article" date="2020" name="New Phytol.">
        <title>Comparative genomics reveals dynamic genome evolution in host specialist ectomycorrhizal fungi.</title>
        <authorList>
            <person name="Lofgren L.A."/>
            <person name="Nguyen N.H."/>
            <person name="Vilgalys R."/>
            <person name="Ruytinx J."/>
            <person name="Liao H.L."/>
            <person name="Branco S."/>
            <person name="Kuo A."/>
            <person name="LaButti K."/>
            <person name="Lipzen A."/>
            <person name="Andreopoulos W."/>
            <person name="Pangilinan J."/>
            <person name="Riley R."/>
            <person name="Hundley H."/>
            <person name="Na H."/>
            <person name="Barry K."/>
            <person name="Grigoriev I.V."/>
            <person name="Stajich J.E."/>
            <person name="Kennedy P.G."/>
        </authorList>
    </citation>
    <scope>NUCLEOTIDE SEQUENCE</scope>
    <source>
        <strain evidence="3">MN1</strain>
    </source>
</reference>
<dbReference type="RefSeq" id="XP_041191587.1">
    <property type="nucleotide sequence ID" value="XM_041331176.1"/>
</dbReference>
<evidence type="ECO:0000313" key="4">
    <source>
        <dbReference type="Proteomes" id="UP000807769"/>
    </source>
</evidence>
<dbReference type="PANTHER" id="PTHR10039">
    <property type="entry name" value="AMELOGENIN"/>
    <property type="match status" value="1"/>
</dbReference>
<dbReference type="Proteomes" id="UP000807769">
    <property type="component" value="Unassembled WGS sequence"/>
</dbReference>
<dbReference type="SUPFAM" id="SSF52540">
    <property type="entry name" value="P-loop containing nucleoside triphosphate hydrolases"/>
    <property type="match status" value="1"/>
</dbReference>
<name>A0A9P7E8P4_9AGAM</name>
<dbReference type="OrthoDB" id="5967843at2759"/>